<protein>
    <submittedName>
        <fullName evidence="3">Uncharacterized protein</fullName>
    </submittedName>
</protein>
<feature type="region of interest" description="Disordered" evidence="1">
    <location>
        <begin position="26"/>
        <end position="72"/>
    </location>
</feature>
<accession>A0A7E4W4T9</accession>
<dbReference type="WBParaSite" id="Pan_g6561.t1">
    <property type="protein sequence ID" value="Pan_g6561.t1"/>
    <property type="gene ID" value="Pan_g6561"/>
</dbReference>
<keyword evidence="2" id="KW-1185">Reference proteome</keyword>
<name>A0A7E4W4T9_PANRE</name>
<reference evidence="3" key="2">
    <citation type="submission" date="2020-10" db="UniProtKB">
        <authorList>
            <consortium name="WormBaseParasite"/>
        </authorList>
    </citation>
    <scope>IDENTIFICATION</scope>
</reference>
<reference evidence="2" key="1">
    <citation type="journal article" date="2013" name="Genetics">
        <title>The draft genome and transcriptome of Panagrellus redivivus are shaped by the harsh demands of a free-living lifestyle.</title>
        <authorList>
            <person name="Srinivasan J."/>
            <person name="Dillman A.R."/>
            <person name="Macchietto M.G."/>
            <person name="Heikkinen L."/>
            <person name="Lakso M."/>
            <person name="Fracchia K.M."/>
            <person name="Antoshechkin I."/>
            <person name="Mortazavi A."/>
            <person name="Wong G."/>
            <person name="Sternberg P.W."/>
        </authorList>
    </citation>
    <scope>NUCLEOTIDE SEQUENCE [LARGE SCALE GENOMIC DNA]</scope>
    <source>
        <strain evidence="2">MT8872</strain>
    </source>
</reference>
<dbReference type="Proteomes" id="UP000492821">
    <property type="component" value="Unassembled WGS sequence"/>
</dbReference>
<sequence length="72" mass="7880">MPAFPKGCKTTTSAFICSNNLLDVKPRSDKPIPSTTANESLETESRQTVPKTPPPRNKLSLQKVSFDGITFN</sequence>
<feature type="compositionally biased region" description="Polar residues" evidence="1">
    <location>
        <begin position="33"/>
        <end position="50"/>
    </location>
</feature>
<dbReference type="AlphaFoldDB" id="A0A7E4W4T9"/>
<evidence type="ECO:0000256" key="1">
    <source>
        <dbReference type="SAM" id="MobiDB-lite"/>
    </source>
</evidence>
<organism evidence="2 3">
    <name type="scientific">Panagrellus redivivus</name>
    <name type="common">Microworm</name>
    <dbReference type="NCBI Taxonomy" id="6233"/>
    <lineage>
        <taxon>Eukaryota</taxon>
        <taxon>Metazoa</taxon>
        <taxon>Ecdysozoa</taxon>
        <taxon>Nematoda</taxon>
        <taxon>Chromadorea</taxon>
        <taxon>Rhabditida</taxon>
        <taxon>Tylenchina</taxon>
        <taxon>Panagrolaimomorpha</taxon>
        <taxon>Panagrolaimoidea</taxon>
        <taxon>Panagrolaimidae</taxon>
        <taxon>Panagrellus</taxon>
    </lineage>
</organism>
<evidence type="ECO:0000313" key="3">
    <source>
        <dbReference type="WBParaSite" id="Pan_g6561.t1"/>
    </source>
</evidence>
<proteinExistence type="predicted"/>
<evidence type="ECO:0000313" key="2">
    <source>
        <dbReference type="Proteomes" id="UP000492821"/>
    </source>
</evidence>